<reference evidence="2" key="1">
    <citation type="journal article" date="2019" name="Int. J. Syst. Evol. Microbiol.">
        <title>The Global Catalogue of Microorganisms (GCM) 10K type strain sequencing project: providing services to taxonomists for standard genome sequencing and annotation.</title>
        <authorList>
            <consortium name="The Broad Institute Genomics Platform"/>
            <consortium name="The Broad Institute Genome Sequencing Center for Infectious Disease"/>
            <person name="Wu L."/>
            <person name="Ma J."/>
        </authorList>
    </citation>
    <scope>NUCLEOTIDE SEQUENCE [LARGE SCALE GENOMIC DNA]</scope>
    <source>
        <strain evidence="2">GH52</strain>
    </source>
</reference>
<dbReference type="EMBL" id="JBHUHO010000014">
    <property type="protein sequence ID" value="MFD2115271.1"/>
    <property type="molecule type" value="Genomic_DNA"/>
</dbReference>
<name>A0ABW4YI03_9BACL</name>
<keyword evidence="2" id="KW-1185">Reference proteome</keyword>
<evidence type="ECO:0000313" key="1">
    <source>
        <dbReference type="EMBL" id="MFD2115271.1"/>
    </source>
</evidence>
<sequence>MVYDNLTGNVTSLIQDDENFYVVFQFDQIGEEVIQFNENEWNEFLVGEQVTFSVDSSGQPLHLTSKSDE</sequence>
<dbReference type="Proteomes" id="UP001597362">
    <property type="component" value="Unassembled WGS sequence"/>
</dbReference>
<organism evidence="1 2">
    <name type="scientific">Paenibacillus yanchengensis</name>
    <dbReference type="NCBI Taxonomy" id="2035833"/>
    <lineage>
        <taxon>Bacteria</taxon>
        <taxon>Bacillati</taxon>
        <taxon>Bacillota</taxon>
        <taxon>Bacilli</taxon>
        <taxon>Bacillales</taxon>
        <taxon>Paenibacillaceae</taxon>
        <taxon>Paenibacillus</taxon>
    </lineage>
</organism>
<proteinExistence type="predicted"/>
<comment type="caution">
    <text evidence="1">The sequence shown here is derived from an EMBL/GenBank/DDBJ whole genome shotgun (WGS) entry which is preliminary data.</text>
</comment>
<evidence type="ECO:0000313" key="2">
    <source>
        <dbReference type="Proteomes" id="UP001597362"/>
    </source>
</evidence>
<gene>
    <name evidence="1" type="ORF">ACFSJH_05930</name>
</gene>
<protein>
    <submittedName>
        <fullName evidence="1">Uncharacterized protein</fullName>
    </submittedName>
</protein>
<accession>A0ABW4YI03</accession>
<dbReference type="RefSeq" id="WP_377770301.1">
    <property type="nucleotide sequence ID" value="NZ_JBHUHO010000014.1"/>
</dbReference>